<accession>A6UR94</accession>
<dbReference type="RefSeq" id="WP_012065931.1">
    <property type="nucleotide sequence ID" value="NC_009634.1"/>
</dbReference>
<protein>
    <recommendedName>
        <fullName evidence="3">Acyl carrier protein phosphodiesterase</fullName>
    </recommendedName>
</protein>
<evidence type="ECO:0008006" key="3">
    <source>
        <dbReference type="Google" id="ProtNLM"/>
    </source>
</evidence>
<organism evidence="1 2">
    <name type="scientific">Methanococcus vannielii (strain ATCC 35089 / DSM 1224 / JCM 13029 / OCM 148 / SB)</name>
    <dbReference type="NCBI Taxonomy" id="406327"/>
    <lineage>
        <taxon>Archaea</taxon>
        <taxon>Methanobacteriati</taxon>
        <taxon>Methanobacteriota</taxon>
        <taxon>Methanomada group</taxon>
        <taxon>Methanococci</taxon>
        <taxon>Methanococcales</taxon>
        <taxon>Methanococcaceae</taxon>
        <taxon>Methanococcus</taxon>
    </lineage>
</organism>
<name>A6UR94_METVS</name>
<dbReference type="eggNOG" id="arCOG06590">
    <property type="taxonomic scope" value="Archaea"/>
</dbReference>
<keyword evidence="2" id="KW-1185">Reference proteome</keyword>
<reference evidence="1" key="1">
    <citation type="submission" date="2007-06" db="EMBL/GenBank/DDBJ databases">
        <title>Complete sequence of Methanococcus vannielii SB.</title>
        <authorList>
            <consortium name="US DOE Joint Genome Institute"/>
            <person name="Copeland A."/>
            <person name="Lucas S."/>
            <person name="Lapidus A."/>
            <person name="Barry K."/>
            <person name="Glavina del Rio T."/>
            <person name="Dalin E."/>
            <person name="Tice H."/>
            <person name="Pitluck S."/>
            <person name="Chain P."/>
            <person name="Malfatti S."/>
            <person name="Shin M."/>
            <person name="Vergez L."/>
            <person name="Schmutz J."/>
            <person name="Larimer F."/>
            <person name="Land M."/>
            <person name="Hauser L."/>
            <person name="Kyrpides N."/>
            <person name="Anderson I."/>
            <person name="Sieprawska-Lupa M."/>
            <person name="Whitman W.B."/>
            <person name="Richardson P."/>
        </authorList>
    </citation>
    <scope>NUCLEOTIDE SEQUENCE [LARGE SCALE GENOMIC DNA]</scope>
    <source>
        <strain evidence="1">SB</strain>
    </source>
</reference>
<dbReference type="HOGENOM" id="CLU_1500314_0_0_2"/>
<dbReference type="STRING" id="406327.Mevan_1116"/>
<dbReference type="EMBL" id="CP000742">
    <property type="protein sequence ID" value="ABR55016.1"/>
    <property type="molecule type" value="Genomic_DNA"/>
</dbReference>
<dbReference type="AlphaFoldDB" id="A6UR94"/>
<evidence type="ECO:0000313" key="2">
    <source>
        <dbReference type="Proteomes" id="UP000001107"/>
    </source>
</evidence>
<dbReference type="OrthoDB" id="60376at2157"/>
<evidence type="ECO:0000313" key="1">
    <source>
        <dbReference type="EMBL" id="ABR55016.1"/>
    </source>
</evidence>
<dbReference type="GeneID" id="5326078"/>
<gene>
    <name evidence="1" type="ordered locus">Mevan_1116</name>
</gene>
<proteinExistence type="predicted"/>
<sequence length="179" mass="21595">MPNFYSHLVLSKIILEKDFKSNFDSMDLNNFYFGSVSPDIGYFSKIERKITHFYEKNPENFFGKDSIFEISFLKGYNLHLHFDNVWKYEIRLKNEISIEENSKIYAYLDEFLKSMFKLDFDYFLPHVIGGNCDFLKKLGIEKEICERWKKKSIYKISEFKTNENYQKVVDEYLKLLKVD</sequence>
<dbReference type="KEGG" id="mvn:Mevan_1116"/>
<dbReference type="Proteomes" id="UP000001107">
    <property type="component" value="Chromosome"/>
</dbReference>